<evidence type="ECO:0000256" key="2">
    <source>
        <dbReference type="ARBA" id="ARBA00022946"/>
    </source>
</evidence>
<dbReference type="STRING" id="77586.A0A0D9X9M9"/>
<keyword evidence="5" id="KW-1185">Reference proteome</keyword>
<dbReference type="PANTHER" id="PTHR47926">
    <property type="entry name" value="PENTATRICOPEPTIDE REPEAT-CONTAINING PROTEIN"/>
    <property type="match status" value="1"/>
</dbReference>
<dbReference type="Gene3D" id="1.25.40.10">
    <property type="entry name" value="Tetratricopeptide repeat domain"/>
    <property type="match status" value="3"/>
</dbReference>
<evidence type="ECO:0000313" key="5">
    <source>
        <dbReference type="Proteomes" id="UP000032180"/>
    </source>
</evidence>
<keyword evidence="1" id="KW-0677">Repeat</keyword>
<accession>A0A0D9X9M9</accession>
<evidence type="ECO:0000256" key="3">
    <source>
        <dbReference type="PROSITE-ProRule" id="PRU00708"/>
    </source>
</evidence>
<reference evidence="4 5" key="1">
    <citation type="submission" date="2012-08" db="EMBL/GenBank/DDBJ databases">
        <title>Oryza genome evolution.</title>
        <authorList>
            <person name="Wing R.A."/>
        </authorList>
    </citation>
    <scope>NUCLEOTIDE SEQUENCE</scope>
</reference>
<evidence type="ECO:0000256" key="1">
    <source>
        <dbReference type="ARBA" id="ARBA00022737"/>
    </source>
</evidence>
<dbReference type="InterPro" id="IPR002885">
    <property type="entry name" value="PPR_rpt"/>
</dbReference>
<dbReference type="PROSITE" id="PS51375">
    <property type="entry name" value="PPR"/>
    <property type="match status" value="4"/>
</dbReference>
<dbReference type="EnsemblPlants" id="LPERR08G17010.1">
    <property type="protein sequence ID" value="LPERR08G17010.1"/>
    <property type="gene ID" value="LPERR08G17010"/>
</dbReference>
<dbReference type="GO" id="GO:0009451">
    <property type="term" value="P:RNA modification"/>
    <property type="evidence" value="ECO:0007669"/>
    <property type="project" value="InterPro"/>
</dbReference>
<dbReference type="eggNOG" id="KOG4197">
    <property type="taxonomic scope" value="Eukaryota"/>
</dbReference>
<reference evidence="4" key="3">
    <citation type="submission" date="2015-04" db="UniProtKB">
        <authorList>
            <consortium name="EnsemblPlants"/>
        </authorList>
    </citation>
    <scope>IDENTIFICATION</scope>
</reference>
<feature type="repeat" description="PPR" evidence="3">
    <location>
        <begin position="330"/>
        <end position="364"/>
    </location>
</feature>
<evidence type="ECO:0008006" key="6">
    <source>
        <dbReference type="Google" id="ProtNLM"/>
    </source>
</evidence>
<feature type="repeat" description="PPR" evidence="3">
    <location>
        <begin position="125"/>
        <end position="159"/>
    </location>
</feature>
<evidence type="ECO:0000313" key="4">
    <source>
        <dbReference type="EnsemblPlants" id="LPERR08G17010.1"/>
    </source>
</evidence>
<dbReference type="GO" id="GO:0003723">
    <property type="term" value="F:RNA binding"/>
    <property type="evidence" value="ECO:0007669"/>
    <property type="project" value="InterPro"/>
</dbReference>
<dbReference type="NCBIfam" id="TIGR00756">
    <property type="entry name" value="PPR"/>
    <property type="match status" value="4"/>
</dbReference>
<name>A0A0D9X9M9_9ORYZ</name>
<proteinExistence type="predicted"/>
<dbReference type="HOGENOM" id="CLU_002706_0_1_1"/>
<protein>
    <recommendedName>
        <fullName evidence="6">Pentacotripeptide-repeat region of PRORP domain-containing protein</fullName>
    </recommendedName>
</protein>
<dbReference type="FunFam" id="1.25.40.10:FF:000090">
    <property type="entry name" value="Pentatricopeptide repeat-containing protein, chloroplastic"/>
    <property type="match status" value="1"/>
</dbReference>
<organism evidence="4 5">
    <name type="scientific">Leersia perrieri</name>
    <dbReference type="NCBI Taxonomy" id="77586"/>
    <lineage>
        <taxon>Eukaryota</taxon>
        <taxon>Viridiplantae</taxon>
        <taxon>Streptophyta</taxon>
        <taxon>Embryophyta</taxon>
        <taxon>Tracheophyta</taxon>
        <taxon>Spermatophyta</taxon>
        <taxon>Magnoliopsida</taxon>
        <taxon>Liliopsida</taxon>
        <taxon>Poales</taxon>
        <taxon>Poaceae</taxon>
        <taxon>BOP clade</taxon>
        <taxon>Oryzoideae</taxon>
        <taxon>Oryzeae</taxon>
        <taxon>Oryzinae</taxon>
        <taxon>Leersia</taxon>
    </lineage>
</organism>
<dbReference type="AlphaFoldDB" id="A0A0D9X9M9"/>
<dbReference type="Gramene" id="LPERR08G17010.1">
    <property type="protein sequence ID" value="LPERR08G17010.1"/>
    <property type="gene ID" value="LPERR08G17010"/>
</dbReference>
<dbReference type="InterPro" id="IPR046960">
    <property type="entry name" value="PPR_At4g14850-like_plant"/>
</dbReference>
<keyword evidence="2" id="KW-0809">Transit peptide</keyword>
<dbReference type="InterPro" id="IPR011990">
    <property type="entry name" value="TPR-like_helical_dom_sf"/>
</dbReference>
<dbReference type="Proteomes" id="UP000032180">
    <property type="component" value="Chromosome 8"/>
</dbReference>
<feature type="repeat" description="PPR" evidence="3">
    <location>
        <begin position="229"/>
        <end position="263"/>
    </location>
</feature>
<dbReference type="Pfam" id="PF01535">
    <property type="entry name" value="PPR"/>
    <property type="match status" value="1"/>
</dbReference>
<dbReference type="Pfam" id="PF13041">
    <property type="entry name" value="PPR_2"/>
    <property type="match status" value="3"/>
</dbReference>
<sequence>MAARAAAAAGDAYHYNNRLRAAADHRDLLLAFRAMLRAGVAADHFTFPFALKALAQARRHGSPPPCAGAASATVTATTLGCLHAHLAKSGHGADVYAASALVHAYASRADAASARKVFDAARHRSVVTWTAMIAGHAAAGEAREAVALFREAVEGGEEVNAVTVEQVMGACARCGDLESGRWVHATLRRWGVEPVLVDVALATSVLDMYASCGGLDAALEVFDKMPRRNEVSWNAMAEVCNRHGRHDKVLEVFAGMHSDGIKPDKVTWLSILRACTSKGATGLGQGVHAYMEKTVGHQHVAVYTSLMDMYSKIGNARSALQIFQCLERKDLMAWTSMIIGLAKHGHGKEAVQLFNKMQYGGVVPDHVAFVGVLTACNHAGMVDEARKYFDSMLNHYGIRPTIKHYGCMIDLFSRAGHLAEAEGMMQLMPVQLSVTMWGSMMNGCKIHGRADIAERIGRQVTELNPQFGATYVIMSNIYAEALWNPERS</sequence>
<feature type="repeat" description="PPR" evidence="3">
    <location>
        <begin position="160"/>
        <end position="194"/>
    </location>
</feature>
<reference evidence="5" key="2">
    <citation type="submission" date="2013-12" db="EMBL/GenBank/DDBJ databases">
        <authorList>
            <person name="Yu Y."/>
            <person name="Lee S."/>
            <person name="de Baynast K."/>
            <person name="Wissotski M."/>
            <person name="Liu L."/>
            <person name="Talag J."/>
            <person name="Goicoechea J."/>
            <person name="Angelova A."/>
            <person name="Jetty R."/>
            <person name="Kudrna D."/>
            <person name="Golser W."/>
            <person name="Rivera L."/>
            <person name="Zhang J."/>
            <person name="Wing R."/>
        </authorList>
    </citation>
    <scope>NUCLEOTIDE SEQUENCE</scope>
</reference>